<protein>
    <submittedName>
        <fullName evidence="2">Quinon protein alcohol dehydrogenase-like superfamily</fullName>
    </submittedName>
</protein>
<dbReference type="PANTHER" id="PTHR45589:SF1">
    <property type="entry name" value="WD REPEAT DOMAIN 62, ISOFORM G"/>
    <property type="match status" value="1"/>
</dbReference>
<gene>
    <name evidence="2" type="ORF">BDW59DRAFT_94888</name>
</gene>
<dbReference type="InterPro" id="IPR015943">
    <property type="entry name" value="WD40/YVTN_repeat-like_dom_sf"/>
</dbReference>
<comment type="caution">
    <text evidence="2">The sequence shown here is derived from an EMBL/GenBank/DDBJ whole genome shotgun (WGS) entry which is preliminary data.</text>
</comment>
<feature type="region of interest" description="Disordered" evidence="1">
    <location>
        <begin position="1001"/>
        <end position="1067"/>
    </location>
</feature>
<dbReference type="SUPFAM" id="SSF50998">
    <property type="entry name" value="Quinoprotein alcohol dehydrogenase-like"/>
    <property type="match status" value="1"/>
</dbReference>
<organism evidence="2 3">
    <name type="scientific">Aspergillus cavernicola</name>
    <dbReference type="NCBI Taxonomy" id="176166"/>
    <lineage>
        <taxon>Eukaryota</taxon>
        <taxon>Fungi</taxon>
        <taxon>Dikarya</taxon>
        <taxon>Ascomycota</taxon>
        <taxon>Pezizomycotina</taxon>
        <taxon>Eurotiomycetes</taxon>
        <taxon>Eurotiomycetidae</taxon>
        <taxon>Eurotiales</taxon>
        <taxon>Aspergillaceae</taxon>
        <taxon>Aspergillus</taxon>
        <taxon>Aspergillus subgen. Nidulantes</taxon>
    </lineage>
</organism>
<dbReference type="EMBL" id="JBFXLS010000005">
    <property type="protein sequence ID" value="KAL2833001.1"/>
    <property type="molecule type" value="Genomic_DNA"/>
</dbReference>
<feature type="compositionally biased region" description="Polar residues" evidence="1">
    <location>
        <begin position="19"/>
        <end position="40"/>
    </location>
</feature>
<dbReference type="InterPro" id="IPR011047">
    <property type="entry name" value="Quinoprotein_ADH-like_sf"/>
</dbReference>
<dbReference type="PANTHER" id="PTHR45589">
    <property type="entry name" value="WD REPEAT DOMAIN 62, ISOFORM G"/>
    <property type="match status" value="1"/>
</dbReference>
<dbReference type="SMART" id="SM00320">
    <property type="entry name" value="WD40"/>
    <property type="match status" value="7"/>
</dbReference>
<dbReference type="Pfam" id="PF00400">
    <property type="entry name" value="WD40"/>
    <property type="match status" value="4"/>
</dbReference>
<accession>A0ABR4IYZ8</accession>
<sequence length="1067" mass="116731">MTNNTLGLKSKTAAAAPSLRSTPSNSPSLRPPTRSSNKPSLYQSALPLQTVIGTTTTTPNGFSYHDQSKSFAFCAGSAAVLAELDDNNNANQRFFRARPSAASINPVTSFYNPSTPPTTPDTRLKSLPSIKTVSYNGIYNGSPSGEMVETPSPRAWSSRERVKAVTSVAISPNGRLLAVGETGYNPRVLIFSTAKDAPPDIPLSILTEHSFGVRALAWSPNSQYLATLGDVNDGFLFIWSIGLKNGSARLHSTNKCTTVVRDMTWLDQTLITVGIRHVKVWRLPETRPVSPSKSRTNTGDTPNFTSPKALTGRNCVLNSLADNTFTSVVRISDSEAVVGTDSGALCLVDDNEGNAKLTLIQYMDFGVTSLTVDPDRACIWIGGRGRRMQSFSFDSLRCSSSPSSPRAWSRSSTEQRPKEPAITCIGFLTSHLVTVDGTKAIHIYPIENFNDEGEHCDTGISMPAHRDAVLGIGQLRTPNHLKADFFTWSCKGVVKFWNTEGECRDSRTVAVEQLSGGDDDTSNELKILRANNNMDLFVSGDRLGILRVIQGQSWSCINEVRAHGSEITDIALYETPDSCVVASSGRDRMVQLFERRDDRLQLIQTMDDHVGAVSQLLFVNGGEKLLSSSADRTVLIRERVSREADGATAIAYLISRVIHLRSSPVSMSLSPDEPENLVFSTVDRCVWQYDMRSGRHIHSFRAADTESNDTVVMGSLTVTSAVSGRSPKLLIGVSGTDKSIRVYDLEKGALLTGEFGHTEGVSDVRLLEKYPSGSNSSPERILISSGIDGVVMIWNLSVQLQQSQEFTLPTQATSNEEEDIPSKGSSISKPPLRKVLSRSELAGFHRPEYSAIPTPMREVPEQSPPLLRKLSRMSLVPSLKYGNAAPATPPSAPTRRSPTSSSRPERMRNSPSPPSPRSTGSRKILEPRSSRNNVRCSPLDFRARARTGKSELGSLNMSTEQVCRTLKAYRKKLNGSTEHLHSQKELERELSLTLRILNTRTKKVEPESGETETDSSGKENERIPPPPPPPPNENRRIPRRVPSTPNLGQKKSPRYSRRRSLDAAGEG</sequence>
<name>A0ABR4IYZ8_9EURO</name>
<feature type="region of interest" description="Disordered" evidence="1">
    <location>
        <begin position="809"/>
        <end position="834"/>
    </location>
</feature>
<evidence type="ECO:0000313" key="3">
    <source>
        <dbReference type="Proteomes" id="UP001610335"/>
    </source>
</evidence>
<reference evidence="2 3" key="1">
    <citation type="submission" date="2024-07" db="EMBL/GenBank/DDBJ databases">
        <title>Section-level genome sequencing and comparative genomics of Aspergillus sections Usti and Cavernicolus.</title>
        <authorList>
            <consortium name="Lawrence Berkeley National Laboratory"/>
            <person name="Nybo J.L."/>
            <person name="Vesth T.C."/>
            <person name="Theobald S."/>
            <person name="Frisvad J.C."/>
            <person name="Larsen T.O."/>
            <person name="Kjaerboelling I."/>
            <person name="Rothschild-Mancinelli K."/>
            <person name="Lyhne E.K."/>
            <person name="Kogle M.E."/>
            <person name="Barry K."/>
            <person name="Clum A."/>
            <person name="Na H."/>
            <person name="Ledsgaard L."/>
            <person name="Lin J."/>
            <person name="Lipzen A."/>
            <person name="Kuo A."/>
            <person name="Riley R."/>
            <person name="Mondo S."/>
            <person name="LaButti K."/>
            <person name="Haridas S."/>
            <person name="Pangalinan J."/>
            <person name="Salamov A.A."/>
            <person name="Simmons B.A."/>
            <person name="Magnuson J.K."/>
            <person name="Chen J."/>
            <person name="Drula E."/>
            <person name="Henrissat B."/>
            <person name="Wiebenga A."/>
            <person name="Lubbers R.J."/>
            <person name="Gomes A.C."/>
            <person name="Makela M.R."/>
            <person name="Stajich J."/>
            <person name="Grigoriev I.V."/>
            <person name="Mortensen U.H."/>
            <person name="De vries R.P."/>
            <person name="Baker S.E."/>
            <person name="Andersen M.R."/>
        </authorList>
    </citation>
    <scope>NUCLEOTIDE SEQUENCE [LARGE SCALE GENOMIC DNA]</scope>
    <source>
        <strain evidence="2 3">CBS 600.67</strain>
    </source>
</reference>
<proteinExistence type="predicted"/>
<feature type="compositionally biased region" description="Low complexity" evidence="1">
    <location>
        <begin position="893"/>
        <end position="902"/>
    </location>
</feature>
<dbReference type="Proteomes" id="UP001610335">
    <property type="component" value="Unassembled WGS sequence"/>
</dbReference>
<evidence type="ECO:0000313" key="2">
    <source>
        <dbReference type="EMBL" id="KAL2833001.1"/>
    </source>
</evidence>
<feature type="region of interest" description="Disordered" evidence="1">
    <location>
        <begin position="880"/>
        <end position="941"/>
    </location>
</feature>
<feature type="region of interest" description="Disordered" evidence="1">
    <location>
        <begin position="1"/>
        <end position="40"/>
    </location>
</feature>
<dbReference type="Gene3D" id="2.130.10.10">
    <property type="entry name" value="YVTN repeat-like/Quinoprotein amine dehydrogenase"/>
    <property type="match status" value="3"/>
</dbReference>
<feature type="compositionally biased region" description="Pro residues" evidence="1">
    <location>
        <begin position="1023"/>
        <end position="1032"/>
    </location>
</feature>
<keyword evidence="3" id="KW-1185">Reference proteome</keyword>
<dbReference type="InterPro" id="IPR001680">
    <property type="entry name" value="WD40_rpt"/>
</dbReference>
<dbReference type="InterPro" id="IPR052779">
    <property type="entry name" value="WDR62"/>
</dbReference>
<evidence type="ECO:0000256" key="1">
    <source>
        <dbReference type="SAM" id="MobiDB-lite"/>
    </source>
</evidence>